<dbReference type="SUPFAM" id="SSF159888">
    <property type="entry name" value="YdhG-like"/>
    <property type="match status" value="1"/>
</dbReference>
<sequence>MAGRNPDFEIYSAKAQPFAQPILEHIRLLVHRACPDVEETLK</sequence>
<gene>
    <name evidence="1" type="ORF">SAMN04487894_102425</name>
</gene>
<dbReference type="Proteomes" id="UP000198757">
    <property type="component" value="Unassembled WGS sequence"/>
</dbReference>
<protein>
    <submittedName>
        <fullName evidence="1">Uncharacterized protein</fullName>
    </submittedName>
</protein>
<reference evidence="2" key="1">
    <citation type="submission" date="2016-10" db="EMBL/GenBank/DDBJ databases">
        <authorList>
            <person name="Varghese N."/>
            <person name="Submissions S."/>
        </authorList>
    </citation>
    <scope>NUCLEOTIDE SEQUENCE [LARGE SCALE GENOMIC DNA]</scope>
    <source>
        <strain evidence="2">DSM 25811 / CCM 8410 / LMG 26954 / E90</strain>
    </source>
</reference>
<proteinExistence type="predicted"/>
<keyword evidence="2" id="KW-1185">Reference proteome</keyword>
<dbReference type="AlphaFoldDB" id="A0A1G6LQ64"/>
<evidence type="ECO:0000313" key="1">
    <source>
        <dbReference type="EMBL" id="SDC45412.1"/>
    </source>
</evidence>
<dbReference type="STRING" id="1285928.SAMN04487894_102425"/>
<accession>A0A1G6LQ64</accession>
<name>A0A1G6LQ64_NIADE</name>
<dbReference type="EMBL" id="FMZO01000002">
    <property type="protein sequence ID" value="SDC45412.1"/>
    <property type="molecule type" value="Genomic_DNA"/>
</dbReference>
<organism evidence="1 2">
    <name type="scientific">Niabella drilacis (strain DSM 25811 / CCM 8410 / CCUG 62505 / LMG 26954 / E90)</name>
    <dbReference type="NCBI Taxonomy" id="1285928"/>
    <lineage>
        <taxon>Bacteria</taxon>
        <taxon>Pseudomonadati</taxon>
        <taxon>Bacteroidota</taxon>
        <taxon>Chitinophagia</taxon>
        <taxon>Chitinophagales</taxon>
        <taxon>Chitinophagaceae</taxon>
        <taxon>Niabella</taxon>
    </lineage>
</organism>
<evidence type="ECO:0000313" key="2">
    <source>
        <dbReference type="Proteomes" id="UP000198757"/>
    </source>
</evidence>